<comment type="subcellular location">
    <subcellularLocation>
        <location evidence="2">Cytoplasm</location>
    </subcellularLocation>
    <subcellularLocation>
        <location evidence="1">Nucleus</location>
    </subcellularLocation>
</comment>
<feature type="domain" description="NXF1/2/3/5-like leucine-rich repeat" evidence="10">
    <location>
        <begin position="216"/>
        <end position="341"/>
    </location>
</feature>
<evidence type="ECO:0000256" key="2">
    <source>
        <dbReference type="ARBA" id="ARBA00004496"/>
    </source>
</evidence>
<name>A0A8C6N5Q1_MUSSI</name>
<dbReference type="GeneTree" id="ENSGT00390000007539"/>
<keyword evidence="12" id="KW-1185">Reference proteome</keyword>
<dbReference type="Pfam" id="PF09162">
    <property type="entry name" value="Tap-RNA_bind"/>
    <property type="match status" value="1"/>
</dbReference>
<dbReference type="InterPro" id="IPR001611">
    <property type="entry name" value="Leu-rich_rpt"/>
</dbReference>
<evidence type="ECO:0000256" key="7">
    <source>
        <dbReference type="ARBA" id="ARBA00023242"/>
    </source>
</evidence>
<keyword evidence="6" id="KW-0509">mRNA transport</keyword>
<organism evidence="11 12">
    <name type="scientific">Mus spicilegus</name>
    <name type="common">Mound-building mouse</name>
    <dbReference type="NCBI Taxonomy" id="10103"/>
    <lineage>
        <taxon>Eukaryota</taxon>
        <taxon>Metazoa</taxon>
        <taxon>Chordata</taxon>
        <taxon>Craniata</taxon>
        <taxon>Vertebrata</taxon>
        <taxon>Euteleostomi</taxon>
        <taxon>Mammalia</taxon>
        <taxon>Eutheria</taxon>
        <taxon>Euarchontoglires</taxon>
        <taxon>Glires</taxon>
        <taxon>Rodentia</taxon>
        <taxon>Myomorpha</taxon>
        <taxon>Muroidea</taxon>
        <taxon>Muridae</taxon>
        <taxon>Murinae</taxon>
        <taxon>Mus</taxon>
        <taxon>Mus</taxon>
    </lineage>
</organism>
<dbReference type="GO" id="GO:0016973">
    <property type="term" value="P:poly(A)+ mRNA export from nucleus"/>
    <property type="evidence" value="ECO:0007669"/>
    <property type="project" value="TreeGrafter"/>
</dbReference>
<feature type="domain" description="Nuclear RNA export factor Tap RNA-binding" evidence="9">
    <location>
        <begin position="118"/>
        <end position="197"/>
    </location>
</feature>
<keyword evidence="5" id="KW-0963">Cytoplasm</keyword>
<evidence type="ECO:0000259" key="9">
    <source>
        <dbReference type="Pfam" id="PF09162"/>
    </source>
</evidence>
<dbReference type="Ensembl" id="ENSMSIT00000047266.1">
    <property type="protein sequence ID" value="ENSMSIP00000037459.1"/>
    <property type="gene ID" value="ENSMSIG00000031212.1"/>
</dbReference>
<evidence type="ECO:0000313" key="11">
    <source>
        <dbReference type="Ensembl" id="ENSMSIP00000037459.1"/>
    </source>
</evidence>
<evidence type="ECO:0000256" key="5">
    <source>
        <dbReference type="ARBA" id="ARBA00022490"/>
    </source>
</evidence>
<evidence type="ECO:0000256" key="8">
    <source>
        <dbReference type="SAM" id="MobiDB-lite"/>
    </source>
</evidence>
<dbReference type="Gene3D" id="3.30.70.330">
    <property type="match status" value="1"/>
</dbReference>
<evidence type="ECO:0000256" key="4">
    <source>
        <dbReference type="ARBA" id="ARBA00022448"/>
    </source>
</evidence>
<feature type="compositionally biased region" description="Basic residues" evidence="8">
    <location>
        <begin position="19"/>
        <end position="28"/>
    </location>
</feature>
<dbReference type="FunFam" id="3.30.70.330:FF:000165">
    <property type="entry name" value="nuclear RNA export factor 1"/>
    <property type="match status" value="1"/>
</dbReference>
<dbReference type="InterPro" id="IPR032675">
    <property type="entry name" value="LRR_dom_sf"/>
</dbReference>
<keyword evidence="4" id="KW-0813">Transport</keyword>
<evidence type="ECO:0000256" key="3">
    <source>
        <dbReference type="ARBA" id="ARBA00009285"/>
    </source>
</evidence>
<comment type="similarity">
    <text evidence="3">Belongs to the NXF family.</text>
</comment>
<feature type="region of interest" description="Disordered" evidence="8">
    <location>
        <begin position="1"/>
        <end position="113"/>
    </location>
</feature>
<feature type="compositionally biased region" description="Basic and acidic residues" evidence="8">
    <location>
        <begin position="1"/>
        <end position="15"/>
    </location>
</feature>
<dbReference type="Gene3D" id="3.80.10.10">
    <property type="entry name" value="Ribonuclease Inhibitor"/>
    <property type="match status" value="1"/>
</dbReference>
<proteinExistence type="inferred from homology"/>
<dbReference type="InterPro" id="IPR057125">
    <property type="entry name" value="NXF1/2/3/5-like_LRR"/>
</dbReference>
<dbReference type="SUPFAM" id="SSF52058">
    <property type="entry name" value="L domain-like"/>
    <property type="match status" value="1"/>
</dbReference>
<dbReference type="FunFam" id="3.80.10.10:FF:000066">
    <property type="entry name" value="Nuclear RNA export factor 1"/>
    <property type="match status" value="1"/>
</dbReference>
<dbReference type="GO" id="GO:0003723">
    <property type="term" value="F:RNA binding"/>
    <property type="evidence" value="ECO:0007669"/>
    <property type="project" value="InterPro"/>
</dbReference>
<keyword evidence="7" id="KW-0539">Nucleus</keyword>
<evidence type="ECO:0000256" key="1">
    <source>
        <dbReference type="ARBA" id="ARBA00004123"/>
    </source>
</evidence>
<dbReference type="Pfam" id="PF24048">
    <property type="entry name" value="LRR_NXF1-5"/>
    <property type="match status" value="1"/>
</dbReference>
<dbReference type="GO" id="GO:0005634">
    <property type="term" value="C:nucleus"/>
    <property type="evidence" value="ECO:0007669"/>
    <property type="project" value="UniProtKB-SubCell"/>
</dbReference>
<accession>A0A8C6N5Q1</accession>
<dbReference type="SUPFAM" id="SSF54928">
    <property type="entry name" value="RNA-binding domain, RBD"/>
    <property type="match status" value="1"/>
</dbReference>
<sequence>MADEGKSYNEHDDRVSFPQRRKKGRGPFRWKCGEGNRRSGRGGSGVQSSRFEEDDGDVAMNDPQDGPRVRYNPYTNRPNRRGDGWHDRDRIHITVRRDRAPPERGGAGTSQDGTTKNWFKITIPYGRKYDKKWLLSMIQSKCSVPFNPIEFHYENTRAHFFVEDATTASALKGVNHKIQDRENRRISIIINASAPPYTVQNELKPEQIEQLKLIMSKRYDGNQQALDLKGLRSDPDLVAQNIDVVLNRRSCMAATLRIIEENIPELLSLNLSSNRLYKLDDMSSIVQKAPNLKTLNLSGNELKTERELDKIKGLKLEELWLDRNPMCDNFGDQSSYIRSVVASVSPPGDIHPWEAELMHPDQCPSTGEHAALSWNHLFFGRRIMYSFLPVCCLLALSQISPFFSPDFCSLVLAFLLLS</sequence>
<evidence type="ECO:0000259" key="10">
    <source>
        <dbReference type="Pfam" id="PF24048"/>
    </source>
</evidence>
<dbReference type="InterPro" id="IPR015245">
    <property type="entry name" value="Tap_RNA-bd"/>
</dbReference>
<dbReference type="AlphaFoldDB" id="A0A8C6N5Q1"/>
<dbReference type="InterPro" id="IPR030217">
    <property type="entry name" value="NXF_fam"/>
</dbReference>
<dbReference type="Proteomes" id="UP000694415">
    <property type="component" value="Unplaced"/>
</dbReference>
<dbReference type="GO" id="GO:0005737">
    <property type="term" value="C:cytoplasm"/>
    <property type="evidence" value="ECO:0007669"/>
    <property type="project" value="UniProtKB-SubCell"/>
</dbReference>
<reference evidence="11" key="1">
    <citation type="submission" date="2025-08" db="UniProtKB">
        <authorList>
            <consortium name="Ensembl"/>
        </authorList>
    </citation>
    <scope>IDENTIFICATION</scope>
</reference>
<feature type="compositionally biased region" description="Basic and acidic residues" evidence="8">
    <location>
        <begin position="80"/>
        <end position="102"/>
    </location>
</feature>
<protein>
    <submittedName>
        <fullName evidence="11">Nuclear RNA export factor 1</fullName>
    </submittedName>
</protein>
<evidence type="ECO:0000256" key="6">
    <source>
        <dbReference type="ARBA" id="ARBA00022816"/>
    </source>
</evidence>
<dbReference type="PANTHER" id="PTHR10662:SF27">
    <property type="entry name" value="NUCLEAR RNA EXPORT FACTOR 1"/>
    <property type="match status" value="1"/>
</dbReference>
<dbReference type="InterPro" id="IPR035979">
    <property type="entry name" value="RBD_domain_sf"/>
</dbReference>
<dbReference type="PROSITE" id="PS51450">
    <property type="entry name" value="LRR"/>
    <property type="match status" value="2"/>
</dbReference>
<evidence type="ECO:0000313" key="12">
    <source>
        <dbReference type="Proteomes" id="UP000694415"/>
    </source>
</evidence>
<reference evidence="11" key="2">
    <citation type="submission" date="2025-09" db="UniProtKB">
        <authorList>
            <consortium name="Ensembl"/>
        </authorList>
    </citation>
    <scope>IDENTIFICATION</scope>
</reference>
<dbReference type="PANTHER" id="PTHR10662">
    <property type="entry name" value="NUCLEAR RNA EXPORT FACTOR"/>
    <property type="match status" value="1"/>
</dbReference>
<dbReference type="InterPro" id="IPR012677">
    <property type="entry name" value="Nucleotide-bd_a/b_plait_sf"/>
</dbReference>